<evidence type="ECO:0000313" key="2">
    <source>
        <dbReference type="EMBL" id="GER41316.1"/>
    </source>
</evidence>
<dbReference type="Proteomes" id="UP000325081">
    <property type="component" value="Unassembled WGS sequence"/>
</dbReference>
<dbReference type="Pfam" id="PF02721">
    <property type="entry name" value="DUF223"/>
    <property type="match status" value="1"/>
</dbReference>
<keyword evidence="3" id="KW-1185">Reference proteome</keyword>
<dbReference type="AlphaFoldDB" id="A0A5A7Q8S3"/>
<keyword evidence="2" id="KW-0238">DNA-binding</keyword>
<organism evidence="2 3">
    <name type="scientific">Striga asiatica</name>
    <name type="common">Asiatic witchweed</name>
    <name type="synonym">Buchnera asiatica</name>
    <dbReference type="NCBI Taxonomy" id="4170"/>
    <lineage>
        <taxon>Eukaryota</taxon>
        <taxon>Viridiplantae</taxon>
        <taxon>Streptophyta</taxon>
        <taxon>Embryophyta</taxon>
        <taxon>Tracheophyta</taxon>
        <taxon>Spermatophyta</taxon>
        <taxon>Magnoliopsida</taxon>
        <taxon>eudicotyledons</taxon>
        <taxon>Gunneridae</taxon>
        <taxon>Pentapetalae</taxon>
        <taxon>asterids</taxon>
        <taxon>lamiids</taxon>
        <taxon>Lamiales</taxon>
        <taxon>Orobanchaceae</taxon>
        <taxon>Buchnereae</taxon>
        <taxon>Striga</taxon>
    </lineage>
</organism>
<proteinExistence type="predicted"/>
<feature type="non-terminal residue" evidence="2">
    <location>
        <position position="168"/>
    </location>
</feature>
<gene>
    <name evidence="2" type="ORF">STAS_18029</name>
</gene>
<feature type="domain" description="Replication protein A 70 kDa DNA-binding subunit B/D first OB fold" evidence="1">
    <location>
        <begin position="4"/>
        <end position="104"/>
    </location>
</feature>
<comment type="caution">
    <text evidence="2">The sequence shown here is derived from an EMBL/GenBank/DDBJ whole genome shotgun (WGS) entry which is preliminary data.</text>
</comment>
<dbReference type="Gene3D" id="2.40.50.140">
    <property type="entry name" value="Nucleic acid-binding proteins"/>
    <property type="match status" value="1"/>
</dbReference>
<reference evidence="3" key="1">
    <citation type="journal article" date="2019" name="Curr. Biol.">
        <title>Genome Sequence of Striga asiatica Provides Insight into the Evolution of Plant Parasitism.</title>
        <authorList>
            <person name="Yoshida S."/>
            <person name="Kim S."/>
            <person name="Wafula E.K."/>
            <person name="Tanskanen J."/>
            <person name="Kim Y.M."/>
            <person name="Honaas L."/>
            <person name="Yang Z."/>
            <person name="Spallek T."/>
            <person name="Conn C.E."/>
            <person name="Ichihashi Y."/>
            <person name="Cheong K."/>
            <person name="Cui S."/>
            <person name="Der J.P."/>
            <person name="Gundlach H."/>
            <person name="Jiao Y."/>
            <person name="Hori C."/>
            <person name="Ishida J.K."/>
            <person name="Kasahara H."/>
            <person name="Kiba T."/>
            <person name="Kim M.S."/>
            <person name="Koo N."/>
            <person name="Laohavisit A."/>
            <person name="Lee Y.H."/>
            <person name="Lumba S."/>
            <person name="McCourt P."/>
            <person name="Mortimer J.C."/>
            <person name="Mutuku J.M."/>
            <person name="Nomura T."/>
            <person name="Sasaki-Sekimoto Y."/>
            <person name="Seto Y."/>
            <person name="Wang Y."/>
            <person name="Wakatake T."/>
            <person name="Sakakibara H."/>
            <person name="Demura T."/>
            <person name="Yamaguchi S."/>
            <person name="Yoneyama K."/>
            <person name="Manabe R.I."/>
            <person name="Nelson D.C."/>
            <person name="Schulman A.H."/>
            <person name="Timko M.P."/>
            <person name="dePamphilis C.W."/>
            <person name="Choi D."/>
            <person name="Shirasu K."/>
        </authorList>
    </citation>
    <scope>NUCLEOTIDE SEQUENCE [LARGE SCALE GENOMIC DNA]</scope>
    <source>
        <strain evidence="3">cv. UVA1</strain>
    </source>
</reference>
<dbReference type="SUPFAM" id="SSF50249">
    <property type="entry name" value="Nucleic acid-binding proteins"/>
    <property type="match status" value="1"/>
</dbReference>
<protein>
    <submittedName>
        <fullName evidence="2">Replication protein A 70 kDa DNA-binding subunit</fullName>
    </submittedName>
</protein>
<dbReference type="InterPro" id="IPR012340">
    <property type="entry name" value="NA-bd_OB-fold"/>
</dbReference>
<dbReference type="PANTHER" id="PTHR47165:SF4">
    <property type="entry name" value="OS03G0429900 PROTEIN"/>
    <property type="match status" value="1"/>
</dbReference>
<evidence type="ECO:0000259" key="1">
    <source>
        <dbReference type="Pfam" id="PF02721"/>
    </source>
</evidence>
<dbReference type="EMBL" id="BKCP01006072">
    <property type="protein sequence ID" value="GER41316.1"/>
    <property type="molecule type" value="Genomic_DNA"/>
</dbReference>
<dbReference type="CDD" id="cd04480">
    <property type="entry name" value="RPA1_DBD_A_like"/>
    <property type="match status" value="1"/>
</dbReference>
<dbReference type="GO" id="GO:0003677">
    <property type="term" value="F:DNA binding"/>
    <property type="evidence" value="ECO:0007669"/>
    <property type="project" value="UniProtKB-KW"/>
</dbReference>
<sequence>MALIKDINMDKTEWDLKLRLIWCYDKTFINDRTCVYKFDCVFHDSEGMRLHATIKKNIMNQFKPKLKEGKVYRLRDFIVENNNGKYKTSIFEYRIKFYGKTKCTEINERSFPNFMFEFKSFEQLTSATHIDENHLFDVIGRVVSRQPPQIEEIDGRTSRFVEVVLEDL</sequence>
<accession>A0A5A7Q8S3</accession>
<evidence type="ECO:0000313" key="3">
    <source>
        <dbReference type="Proteomes" id="UP000325081"/>
    </source>
</evidence>
<dbReference type="PANTHER" id="PTHR47165">
    <property type="entry name" value="OS03G0429900 PROTEIN"/>
    <property type="match status" value="1"/>
</dbReference>
<dbReference type="OrthoDB" id="913088at2759"/>
<dbReference type="InterPro" id="IPR003871">
    <property type="entry name" value="RFA1B/D_OB_1st"/>
</dbReference>
<name>A0A5A7Q8S3_STRAF</name>